<dbReference type="PANTHER" id="PTHR10742:SF342">
    <property type="entry name" value="AMINE OXIDASE"/>
    <property type="match status" value="1"/>
</dbReference>
<dbReference type="InterPro" id="IPR050281">
    <property type="entry name" value="Flavin_monoamine_oxidase"/>
</dbReference>
<dbReference type="Gene3D" id="1.10.10.1620">
    <property type="match status" value="1"/>
</dbReference>
<dbReference type="Gene3D" id="6.10.140.1210">
    <property type="match status" value="1"/>
</dbReference>
<dbReference type="Gene3D" id="1.10.405.10">
    <property type="entry name" value="Guanine Nucleotide Dissociation Inhibitor, domain 1"/>
    <property type="match status" value="1"/>
</dbReference>
<dbReference type="InterPro" id="IPR036188">
    <property type="entry name" value="FAD/NAD-bd_sf"/>
</dbReference>
<feature type="chain" id="PRO_5046534012" evidence="1">
    <location>
        <begin position="24"/>
        <end position="660"/>
    </location>
</feature>
<proteinExistence type="predicted"/>
<organism evidence="3 4">
    <name type="scientific">Catenulispora subtropica</name>
    <dbReference type="NCBI Taxonomy" id="450798"/>
    <lineage>
        <taxon>Bacteria</taxon>
        <taxon>Bacillati</taxon>
        <taxon>Actinomycetota</taxon>
        <taxon>Actinomycetes</taxon>
        <taxon>Catenulisporales</taxon>
        <taxon>Catenulisporaceae</taxon>
        <taxon>Catenulispora</taxon>
    </lineage>
</organism>
<evidence type="ECO:0000259" key="2">
    <source>
        <dbReference type="Pfam" id="PF01593"/>
    </source>
</evidence>
<dbReference type="EMBL" id="BAAAQM010000028">
    <property type="protein sequence ID" value="GAA1981704.1"/>
    <property type="molecule type" value="Genomic_DNA"/>
</dbReference>
<dbReference type="InterPro" id="IPR002937">
    <property type="entry name" value="Amino_oxidase"/>
</dbReference>
<dbReference type="Gene3D" id="3.30.1490.470">
    <property type="match status" value="1"/>
</dbReference>
<feature type="domain" description="Amine oxidase" evidence="2">
    <location>
        <begin position="353"/>
        <end position="657"/>
    </location>
</feature>
<gene>
    <name evidence="3" type="ORF">GCM10009838_48760</name>
</gene>
<feature type="signal peptide" evidence="1">
    <location>
        <begin position="1"/>
        <end position="23"/>
    </location>
</feature>
<dbReference type="SUPFAM" id="SSF54373">
    <property type="entry name" value="FAD-linked reductases, C-terminal domain"/>
    <property type="match status" value="1"/>
</dbReference>
<dbReference type="Gene3D" id="6.10.250.1500">
    <property type="match status" value="1"/>
</dbReference>
<dbReference type="Gene3D" id="3.30.70.2100">
    <property type="match status" value="1"/>
</dbReference>
<reference evidence="4" key="1">
    <citation type="journal article" date="2019" name="Int. J. Syst. Evol. Microbiol.">
        <title>The Global Catalogue of Microorganisms (GCM) 10K type strain sequencing project: providing services to taxonomists for standard genome sequencing and annotation.</title>
        <authorList>
            <consortium name="The Broad Institute Genomics Platform"/>
            <consortium name="The Broad Institute Genome Sequencing Center for Infectious Disease"/>
            <person name="Wu L."/>
            <person name="Ma J."/>
        </authorList>
    </citation>
    <scope>NUCLEOTIDE SEQUENCE [LARGE SCALE GENOMIC DNA]</scope>
    <source>
        <strain evidence="4">JCM 16013</strain>
    </source>
</reference>
<comment type="caution">
    <text evidence="3">The sequence shown here is derived from an EMBL/GenBank/DDBJ whole genome shotgun (WGS) entry which is preliminary data.</text>
</comment>
<dbReference type="Gene3D" id="3.50.50.60">
    <property type="entry name" value="FAD/NAD(P)-binding domain"/>
    <property type="match status" value="1"/>
</dbReference>
<keyword evidence="4" id="KW-1185">Reference proteome</keyword>
<feature type="domain" description="Amine oxidase" evidence="2">
    <location>
        <begin position="99"/>
        <end position="181"/>
    </location>
</feature>
<dbReference type="Gene3D" id="1.10.10.1790">
    <property type="match status" value="1"/>
</dbReference>
<protein>
    <submittedName>
        <fullName evidence="3">FAD-dependent oxidoreductase</fullName>
    </submittedName>
</protein>
<dbReference type="Gene3D" id="3.30.160.490">
    <property type="match status" value="1"/>
</dbReference>
<dbReference type="PANTHER" id="PTHR10742">
    <property type="entry name" value="FLAVIN MONOAMINE OXIDASE"/>
    <property type="match status" value="1"/>
</dbReference>
<dbReference type="SUPFAM" id="SSF51905">
    <property type="entry name" value="FAD/NAD(P)-binding domain"/>
    <property type="match status" value="1"/>
</dbReference>
<evidence type="ECO:0000256" key="1">
    <source>
        <dbReference type="SAM" id="SignalP"/>
    </source>
</evidence>
<evidence type="ECO:0000313" key="3">
    <source>
        <dbReference type="EMBL" id="GAA1981704.1"/>
    </source>
</evidence>
<sequence length="660" mass="72265">MARTLASGAAAAPLLTGAENAAAAATALTGKPPAAPLPGSREEARDEARWQTCLGLARQLLLVGNENEDLKLTYLRTLIDHGLPRTTAPKRVLVVGAGISGLVAAWLLKAAGHHVTVLEANANRIGGRIKTFRVGPETSEPPFSDPAQYAEAGAMRIPSQHPLTLALVDKLKLKRRPFYNVDVVPGTGNPDGTPPPVTYKAFTGETWSNGTGPGGYRAPTQASNTWVLANGVRARKSEYGDHPAAMNRGFGVAESMLNTTTHAALDGILAPVYDYYSKREKDGTRTLKPFDQWVEGWARLLYDFDGFSMGRFLTEYARLGDGSLEAIGTIENLTSRLPLGFLHSFLDASDINPNVTYWELEGGTATLPYAMLPQVADTVVMNRRVIELEYFDPERASQAVHTDAKNRVWARTVQETGSDDVPGTEVPGSFHEFTADVAIVTIPFSALRHVTISPLMSYKKRRAVIELHYDAATKVLLEFNRRWWEFTEDDWKRELDARQPGLYDRYQARPGGVPAVHATGGGSVTDIPNRFVYHPSHRIGDSQGGVILASYSWADDALRWDSLDDEERYPHALRGLQQLYGTRIEAFFTGRGKTQSWLRNRYALGEAAVLTPNQLTQLHPAIGTPEGPLHFAGEHTSLKHAWIEGALESAVRTALEVNAA</sequence>
<evidence type="ECO:0000313" key="4">
    <source>
        <dbReference type="Proteomes" id="UP001499854"/>
    </source>
</evidence>
<dbReference type="Pfam" id="PF01593">
    <property type="entry name" value="Amino_oxidase"/>
    <property type="match status" value="2"/>
</dbReference>
<accession>A0ABP5DPA1</accession>
<name>A0ABP5DPA1_9ACTN</name>
<dbReference type="Proteomes" id="UP001499854">
    <property type="component" value="Unassembled WGS sequence"/>
</dbReference>
<keyword evidence="1" id="KW-0732">Signal</keyword>